<dbReference type="Proteomes" id="UP000799753">
    <property type="component" value="Unassembled WGS sequence"/>
</dbReference>
<feature type="region of interest" description="Disordered" evidence="1">
    <location>
        <begin position="84"/>
        <end position="106"/>
    </location>
</feature>
<evidence type="ECO:0000313" key="3">
    <source>
        <dbReference type="Proteomes" id="UP000799753"/>
    </source>
</evidence>
<organism evidence="2 3">
    <name type="scientific">Massarina eburnea CBS 473.64</name>
    <dbReference type="NCBI Taxonomy" id="1395130"/>
    <lineage>
        <taxon>Eukaryota</taxon>
        <taxon>Fungi</taxon>
        <taxon>Dikarya</taxon>
        <taxon>Ascomycota</taxon>
        <taxon>Pezizomycotina</taxon>
        <taxon>Dothideomycetes</taxon>
        <taxon>Pleosporomycetidae</taxon>
        <taxon>Pleosporales</taxon>
        <taxon>Massarineae</taxon>
        <taxon>Massarinaceae</taxon>
        <taxon>Massarina</taxon>
    </lineage>
</organism>
<evidence type="ECO:0000256" key="1">
    <source>
        <dbReference type="SAM" id="MobiDB-lite"/>
    </source>
</evidence>
<keyword evidence="3" id="KW-1185">Reference proteome</keyword>
<accession>A0A6A6S838</accession>
<evidence type="ECO:0000313" key="2">
    <source>
        <dbReference type="EMBL" id="KAF2643750.1"/>
    </source>
</evidence>
<name>A0A6A6S838_9PLEO</name>
<gene>
    <name evidence="2" type="ORF">P280DRAFT_216075</name>
</gene>
<reference evidence="2" key="1">
    <citation type="journal article" date="2020" name="Stud. Mycol.">
        <title>101 Dothideomycetes genomes: a test case for predicting lifestyles and emergence of pathogens.</title>
        <authorList>
            <person name="Haridas S."/>
            <person name="Albert R."/>
            <person name="Binder M."/>
            <person name="Bloem J."/>
            <person name="Labutti K."/>
            <person name="Salamov A."/>
            <person name="Andreopoulos B."/>
            <person name="Baker S."/>
            <person name="Barry K."/>
            <person name="Bills G."/>
            <person name="Bluhm B."/>
            <person name="Cannon C."/>
            <person name="Castanera R."/>
            <person name="Culley D."/>
            <person name="Daum C."/>
            <person name="Ezra D."/>
            <person name="Gonzalez J."/>
            <person name="Henrissat B."/>
            <person name="Kuo A."/>
            <person name="Liang C."/>
            <person name="Lipzen A."/>
            <person name="Lutzoni F."/>
            <person name="Magnuson J."/>
            <person name="Mondo S."/>
            <person name="Nolan M."/>
            <person name="Ohm R."/>
            <person name="Pangilinan J."/>
            <person name="Park H.-J."/>
            <person name="Ramirez L."/>
            <person name="Alfaro M."/>
            <person name="Sun H."/>
            <person name="Tritt A."/>
            <person name="Yoshinaga Y."/>
            <person name="Zwiers L.-H."/>
            <person name="Turgeon B."/>
            <person name="Goodwin S."/>
            <person name="Spatafora J."/>
            <person name="Crous P."/>
            <person name="Grigoriev I."/>
        </authorList>
    </citation>
    <scope>NUCLEOTIDE SEQUENCE</scope>
    <source>
        <strain evidence="2">CBS 473.64</strain>
    </source>
</reference>
<proteinExistence type="predicted"/>
<dbReference type="EMBL" id="MU006779">
    <property type="protein sequence ID" value="KAF2643750.1"/>
    <property type="molecule type" value="Genomic_DNA"/>
</dbReference>
<dbReference type="AlphaFoldDB" id="A0A6A6S838"/>
<protein>
    <submittedName>
        <fullName evidence="2">Uncharacterized protein</fullName>
    </submittedName>
</protein>
<sequence length="183" mass="20455">MPPAVCAHRALGELSGLQRSFHSPSLFTVHRWCRWRGHANHTLARRPGWDDRPSPHCMPLHAGAWQAARFIYLRCSSLARQFAARKSQGRPGQRRRMAPESRARASRLPATPLLARATHTIKSLASSAAALLLLRHLFARGSLPFHLPHLHLPLSSPTFLSHFPLPLSSLFLAQVPLLVQPYS</sequence>